<proteinExistence type="predicted"/>
<sequence length="328" mass="35678">MFTKSLIKFFTASVFLLISISSFAQGDGWRIGFGISPGVVPNGPFKYSLGGDIRLQKNFTDRLAGTLSAGFTHFFEKDHFTGYSQYGSPYNVIPVKAGIKAFVTNNFYVGAEAGAGFGFEQWRTSFLWSPSVGLAFNNGLDLSVRYEDFTRSSATRDISLRIAYGLNMRKFGIHKKANVDKSDWKLGLGLNPGISTTDGFVLGGEAGIYKALTSNLEVYGTVGLTHYFSLYHNYYTANGMGYLFGIKKGAENFVPVKVGLRLYAGNQFYVSGDAGAAFASDGNTAFTYSPAIGLTFKNGVDIGAKYDGFAGFYIPGTVSLKLAYRFKL</sequence>
<evidence type="ECO:0008006" key="4">
    <source>
        <dbReference type="Google" id="ProtNLM"/>
    </source>
</evidence>
<evidence type="ECO:0000256" key="1">
    <source>
        <dbReference type="SAM" id="SignalP"/>
    </source>
</evidence>
<feature type="chain" id="PRO_5038137577" description="Outer membrane protein beta-barrel domain-containing protein" evidence="1">
    <location>
        <begin position="25"/>
        <end position="328"/>
    </location>
</feature>
<organism evidence="2 3">
    <name type="scientific">Mucilaginibacter agri</name>
    <dbReference type="NCBI Taxonomy" id="2695265"/>
    <lineage>
        <taxon>Bacteria</taxon>
        <taxon>Pseudomonadati</taxon>
        <taxon>Bacteroidota</taxon>
        <taxon>Sphingobacteriia</taxon>
        <taxon>Sphingobacteriales</taxon>
        <taxon>Sphingobacteriaceae</taxon>
        <taxon>Mucilaginibacter</taxon>
    </lineage>
</organism>
<reference evidence="2" key="2">
    <citation type="submission" date="2020-10" db="EMBL/GenBank/DDBJ databases">
        <title>Mucilaginibacter sp. nov., isolated from soil.</title>
        <authorList>
            <person name="Jeon C.O."/>
        </authorList>
    </citation>
    <scope>NUCLEOTIDE SEQUENCE</scope>
    <source>
        <strain evidence="2">R11</strain>
    </source>
</reference>
<protein>
    <recommendedName>
        <fullName evidence="4">Outer membrane protein beta-barrel domain-containing protein</fullName>
    </recommendedName>
</protein>
<dbReference type="Proteomes" id="UP000638732">
    <property type="component" value="Unassembled WGS sequence"/>
</dbReference>
<dbReference type="AlphaFoldDB" id="A0A965ZK89"/>
<name>A0A965ZK89_9SPHI</name>
<keyword evidence="1" id="KW-0732">Signal</keyword>
<evidence type="ECO:0000313" key="3">
    <source>
        <dbReference type="Proteomes" id="UP000638732"/>
    </source>
</evidence>
<comment type="caution">
    <text evidence="2">The sequence shown here is derived from an EMBL/GenBank/DDBJ whole genome shotgun (WGS) entry which is preliminary data.</text>
</comment>
<keyword evidence="3" id="KW-1185">Reference proteome</keyword>
<evidence type="ECO:0000313" key="2">
    <source>
        <dbReference type="EMBL" id="NCD71181.1"/>
    </source>
</evidence>
<reference evidence="2" key="1">
    <citation type="submission" date="2020-01" db="EMBL/GenBank/DDBJ databases">
        <authorList>
            <person name="Seo Y.L."/>
        </authorList>
    </citation>
    <scope>NUCLEOTIDE SEQUENCE</scope>
    <source>
        <strain evidence="2">R11</strain>
    </source>
</reference>
<accession>A0A965ZK89</accession>
<gene>
    <name evidence="2" type="ORF">GSY63_17575</name>
</gene>
<dbReference type="EMBL" id="WWEO01000044">
    <property type="protein sequence ID" value="NCD71181.1"/>
    <property type="molecule type" value="Genomic_DNA"/>
</dbReference>
<feature type="signal peptide" evidence="1">
    <location>
        <begin position="1"/>
        <end position="24"/>
    </location>
</feature>
<dbReference type="RefSeq" id="WP_166587153.1">
    <property type="nucleotide sequence ID" value="NZ_WWEO01000044.1"/>
</dbReference>